<evidence type="ECO:0000256" key="1">
    <source>
        <dbReference type="SAM" id="Phobius"/>
    </source>
</evidence>
<feature type="transmembrane region" description="Helical" evidence="1">
    <location>
        <begin position="82"/>
        <end position="99"/>
    </location>
</feature>
<feature type="transmembrane region" description="Helical" evidence="1">
    <location>
        <begin position="262"/>
        <end position="284"/>
    </location>
</feature>
<dbReference type="EMBL" id="JAPJDO010000002">
    <property type="protein sequence ID" value="MCX2935782.1"/>
    <property type="molecule type" value="Genomic_DNA"/>
</dbReference>
<keyword evidence="1" id="KW-0812">Transmembrane</keyword>
<evidence type="ECO:0000313" key="3">
    <source>
        <dbReference type="Proteomes" id="UP001300745"/>
    </source>
</evidence>
<organism evidence="2 3">
    <name type="scientific">Mycobacterium pinniadriaticum</name>
    <dbReference type="NCBI Taxonomy" id="2994102"/>
    <lineage>
        <taxon>Bacteria</taxon>
        <taxon>Bacillati</taxon>
        <taxon>Actinomycetota</taxon>
        <taxon>Actinomycetes</taxon>
        <taxon>Mycobacteriales</taxon>
        <taxon>Mycobacteriaceae</taxon>
        <taxon>Mycobacterium</taxon>
    </lineage>
</organism>
<feature type="transmembrane region" description="Helical" evidence="1">
    <location>
        <begin position="150"/>
        <end position="175"/>
    </location>
</feature>
<proteinExistence type="predicted"/>
<comment type="caution">
    <text evidence="2">The sequence shown here is derived from an EMBL/GenBank/DDBJ whole genome shotgun (WGS) entry which is preliminary data.</text>
</comment>
<reference evidence="2 3" key="1">
    <citation type="submission" date="2022-11" db="EMBL/GenBank/DDBJ databases">
        <title>Mycobacterium sp. nov.</title>
        <authorList>
            <person name="Papic B."/>
            <person name="Spicic S."/>
            <person name="Duvnjak S."/>
        </authorList>
    </citation>
    <scope>NUCLEOTIDE SEQUENCE [LARGE SCALE GENOMIC DNA]</scope>
    <source>
        <strain evidence="2 3">CVI_P4</strain>
    </source>
</reference>
<feature type="transmembrane region" description="Helical" evidence="1">
    <location>
        <begin position="187"/>
        <end position="207"/>
    </location>
</feature>
<sequence length="376" mass="40733">MPTAAFCSDCGADLRGPEPGSRAFLRPKAFAVAPREPVYLPMVTSSLFPRLPERIRTPFRHGMALLLTALVGFSMLRLLGPLVITASLGAELLFVLYLWQSDVFRDMPRRAWLLAPVLGVVFGVGWWLWTGQIVADSYDIPLGVSSQLQHVINFGLVITLAGIVPMLLPVVVVRLLRLPTHESLDGFVTGALGALFYSGAGTLTWFAPQFTTDILADYGPWRLLEEAILYGFVDPVTAASLGGLLGLTLWMRVGRPRGRGRVRPRTALAILTVIALLVYTAVYMVDAAQLERTAELVANVALAAIALVTLRAGLQIALLNEEPDPPGGEPIVCTYCQQVVPDMPFCPLCGAAARASSRSTRLRRRTAAPVEEDTST</sequence>
<dbReference type="Proteomes" id="UP001300745">
    <property type="component" value="Unassembled WGS sequence"/>
</dbReference>
<accession>A0ABT3SA92</accession>
<feature type="transmembrane region" description="Helical" evidence="1">
    <location>
        <begin position="227"/>
        <end position="250"/>
    </location>
</feature>
<feature type="transmembrane region" description="Helical" evidence="1">
    <location>
        <begin position="111"/>
        <end position="130"/>
    </location>
</feature>
<keyword evidence="3" id="KW-1185">Reference proteome</keyword>
<name>A0ABT3SA92_9MYCO</name>
<dbReference type="RefSeq" id="WP_265995146.1">
    <property type="nucleotide sequence ID" value="NZ_JAPJDN010000002.1"/>
</dbReference>
<gene>
    <name evidence="2" type="ORF">ORI27_03665</name>
</gene>
<keyword evidence="1" id="KW-1133">Transmembrane helix</keyword>
<evidence type="ECO:0000313" key="2">
    <source>
        <dbReference type="EMBL" id="MCX2935782.1"/>
    </source>
</evidence>
<protein>
    <submittedName>
        <fullName evidence="2">Zinc ribbon domain-containing protein</fullName>
    </submittedName>
</protein>
<keyword evidence="1" id="KW-0472">Membrane</keyword>